<dbReference type="InterPro" id="IPR002486">
    <property type="entry name" value="Col_cuticle_N"/>
</dbReference>
<dbReference type="PANTHER" id="PTHR24637:SF382">
    <property type="entry name" value="NEMATODE CUTICLE COLLAGEN N-TERMINAL DOMAIN-CONTAINING PROTEIN"/>
    <property type="match status" value="1"/>
</dbReference>
<dbReference type="Pfam" id="PF01484">
    <property type="entry name" value="Col_cuticle_N"/>
    <property type="match status" value="1"/>
</dbReference>
<feature type="region of interest" description="Disordered" evidence="2">
    <location>
        <begin position="75"/>
        <end position="165"/>
    </location>
</feature>
<dbReference type="GO" id="GO:0005581">
    <property type="term" value="C:collagen trimer"/>
    <property type="evidence" value="ECO:0007669"/>
    <property type="project" value="UniProtKB-KW"/>
</dbReference>
<name>A0A368F3W9_ANCCA</name>
<feature type="compositionally biased region" description="Polar residues" evidence="2">
    <location>
        <begin position="93"/>
        <end position="102"/>
    </location>
</feature>
<feature type="compositionally biased region" description="Pro residues" evidence="2">
    <location>
        <begin position="145"/>
        <end position="165"/>
    </location>
</feature>
<feature type="domain" description="Nematode cuticle collagen N-terminal" evidence="4">
    <location>
        <begin position="17"/>
        <end position="67"/>
    </location>
</feature>
<keyword evidence="6" id="KW-1185">Reference proteome</keyword>
<keyword evidence="3" id="KW-0812">Transmembrane</keyword>
<comment type="caution">
    <text evidence="5">The sequence shown here is derived from an EMBL/GenBank/DDBJ whole genome shotgun (WGS) entry which is preliminary data.</text>
</comment>
<proteinExistence type="predicted"/>
<feature type="transmembrane region" description="Helical" evidence="3">
    <location>
        <begin position="16"/>
        <end position="39"/>
    </location>
</feature>
<dbReference type="Proteomes" id="UP000252519">
    <property type="component" value="Unassembled WGS sequence"/>
</dbReference>
<organism evidence="5 6">
    <name type="scientific">Ancylostoma caninum</name>
    <name type="common">Dog hookworm</name>
    <dbReference type="NCBI Taxonomy" id="29170"/>
    <lineage>
        <taxon>Eukaryota</taxon>
        <taxon>Metazoa</taxon>
        <taxon>Ecdysozoa</taxon>
        <taxon>Nematoda</taxon>
        <taxon>Chromadorea</taxon>
        <taxon>Rhabditida</taxon>
        <taxon>Rhabditina</taxon>
        <taxon>Rhabditomorpha</taxon>
        <taxon>Strongyloidea</taxon>
        <taxon>Ancylostomatidae</taxon>
        <taxon>Ancylostomatinae</taxon>
        <taxon>Ancylostoma</taxon>
    </lineage>
</organism>
<evidence type="ECO:0000259" key="4">
    <source>
        <dbReference type="SMART" id="SM01088"/>
    </source>
</evidence>
<dbReference type="STRING" id="29170.A0A368F3W9"/>
<feature type="compositionally biased region" description="Basic and acidic residues" evidence="2">
    <location>
        <begin position="78"/>
        <end position="87"/>
    </location>
</feature>
<keyword evidence="3" id="KW-0472">Membrane</keyword>
<dbReference type="SMART" id="SM01088">
    <property type="entry name" value="Col_cuticle_N"/>
    <property type="match status" value="1"/>
</dbReference>
<dbReference type="EMBL" id="JOJR01005984">
    <property type="protein sequence ID" value="RCN26811.1"/>
    <property type="molecule type" value="Genomic_DNA"/>
</dbReference>
<keyword evidence="1" id="KW-0677">Repeat</keyword>
<evidence type="ECO:0000256" key="2">
    <source>
        <dbReference type="SAM" id="MobiDB-lite"/>
    </source>
</evidence>
<evidence type="ECO:0000313" key="5">
    <source>
        <dbReference type="EMBL" id="RCN26811.1"/>
    </source>
</evidence>
<protein>
    <submittedName>
        <fullName evidence="5">Nematode cuticle collagen domain protein</fullName>
    </submittedName>
</protein>
<evidence type="ECO:0000256" key="1">
    <source>
        <dbReference type="ARBA" id="ARBA00022737"/>
    </source>
</evidence>
<sequence length="165" mass="17509">MLRMEQDCERKSLRPLALASVALATVSVLSCIISLPLVYNHVQSIQSYMQNEVDFCKTRSREMWREMVTVQFSTTGKVNDRVRREAYDAQPVDNRSNPSSAGGSCCTCQVGPPGPPGPPGRDGRPGAPGRPGNPGPPGRDGALLPGPPPKPPCQKCPPGPPGPPG</sequence>
<reference evidence="5 6" key="1">
    <citation type="submission" date="2014-10" db="EMBL/GenBank/DDBJ databases">
        <title>Draft genome of the hookworm Ancylostoma caninum.</title>
        <authorList>
            <person name="Mitreva M."/>
        </authorList>
    </citation>
    <scope>NUCLEOTIDE SEQUENCE [LARGE SCALE GENOMIC DNA]</scope>
    <source>
        <strain evidence="5 6">Baltimore</strain>
    </source>
</reference>
<gene>
    <name evidence="5" type="ORF">ANCCAN_27462</name>
</gene>
<dbReference type="PROSITE" id="PS51257">
    <property type="entry name" value="PROKAR_LIPOPROTEIN"/>
    <property type="match status" value="1"/>
</dbReference>
<dbReference type="PANTHER" id="PTHR24637">
    <property type="entry name" value="COLLAGEN"/>
    <property type="match status" value="1"/>
</dbReference>
<dbReference type="GO" id="GO:0042302">
    <property type="term" value="F:structural constituent of cuticle"/>
    <property type="evidence" value="ECO:0007669"/>
    <property type="project" value="InterPro"/>
</dbReference>
<keyword evidence="5" id="KW-0176">Collagen</keyword>
<keyword evidence="3" id="KW-1133">Transmembrane helix</keyword>
<evidence type="ECO:0000313" key="6">
    <source>
        <dbReference type="Proteomes" id="UP000252519"/>
    </source>
</evidence>
<dbReference type="AlphaFoldDB" id="A0A368F3W9"/>
<dbReference type="OrthoDB" id="5871357at2759"/>
<accession>A0A368F3W9</accession>
<evidence type="ECO:0000256" key="3">
    <source>
        <dbReference type="SAM" id="Phobius"/>
    </source>
</evidence>